<dbReference type="InterPro" id="IPR014756">
    <property type="entry name" value="Ig_E-set"/>
</dbReference>
<evidence type="ECO:0000256" key="5">
    <source>
        <dbReference type="ARBA" id="ARBA00022764"/>
    </source>
</evidence>
<accession>A0A1I2Q321</accession>
<proteinExistence type="inferred from homology"/>
<dbReference type="PANTHER" id="PTHR30504">
    <property type="entry name" value="GLUCANS BIOSYNTHESIS PROTEIN"/>
    <property type="match status" value="1"/>
</dbReference>
<evidence type="ECO:0000256" key="1">
    <source>
        <dbReference type="ARBA" id="ARBA00004418"/>
    </source>
</evidence>
<dbReference type="EMBL" id="FOOU01000004">
    <property type="protein sequence ID" value="SFG22782.1"/>
    <property type="molecule type" value="Genomic_DNA"/>
</dbReference>
<keyword evidence="5" id="KW-0574">Periplasm</keyword>
<evidence type="ECO:0000256" key="2">
    <source>
        <dbReference type="ARBA" id="ARBA00005001"/>
    </source>
</evidence>
<keyword evidence="9" id="KW-1185">Reference proteome</keyword>
<comment type="subcellular location">
    <subcellularLocation>
        <location evidence="1">Periplasm</location>
    </subcellularLocation>
</comment>
<dbReference type="InterPro" id="IPR014438">
    <property type="entry name" value="Glucan_biosyn_MdoG/MdoD"/>
</dbReference>
<dbReference type="GO" id="GO:0030288">
    <property type="term" value="C:outer membrane-bounded periplasmic space"/>
    <property type="evidence" value="ECO:0007669"/>
    <property type="project" value="TreeGrafter"/>
</dbReference>
<dbReference type="SUPFAM" id="SSF81296">
    <property type="entry name" value="E set domains"/>
    <property type="match status" value="1"/>
</dbReference>
<dbReference type="AlphaFoldDB" id="A0A1I2Q321"/>
<feature type="domain" description="Glucan biosynthesis periplasmic MdoG C-terminal" evidence="7">
    <location>
        <begin position="57"/>
        <end position="531"/>
    </location>
</feature>
<name>A0A1I2Q321_9GAMM</name>
<evidence type="ECO:0000256" key="4">
    <source>
        <dbReference type="ARBA" id="ARBA00022729"/>
    </source>
</evidence>
<dbReference type="STRING" id="1045558.SAMN05216175_104204"/>
<dbReference type="PANTHER" id="PTHR30504:SF2">
    <property type="entry name" value="GLUCANS BIOSYNTHESIS PROTEIN G"/>
    <property type="match status" value="1"/>
</dbReference>
<dbReference type="RefSeq" id="WP_090726542.1">
    <property type="nucleotide sequence ID" value="NZ_FOOU01000004.1"/>
</dbReference>
<comment type="pathway">
    <text evidence="2">Glycan metabolism; osmoregulated periplasmic glucan (OPG) biosynthesis.</text>
</comment>
<dbReference type="UniPathway" id="UPA00637"/>
<dbReference type="SUPFAM" id="SSF74650">
    <property type="entry name" value="Galactose mutarotase-like"/>
    <property type="match status" value="1"/>
</dbReference>
<organism evidence="8 9">
    <name type="scientific">Neptunomonas qingdaonensis</name>
    <dbReference type="NCBI Taxonomy" id="1045558"/>
    <lineage>
        <taxon>Bacteria</taxon>
        <taxon>Pseudomonadati</taxon>
        <taxon>Pseudomonadota</taxon>
        <taxon>Gammaproteobacteria</taxon>
        <taxon>Oceanospirillales</taxon>
        <taxon>Oceanospirillaceae</taxon>
        <taxon>Neptunomonas</taxon>
    </lineage>
</organism>
<evidence type="ECO:0000256" key="6">
    <source>
        <dbReference type="SAM" id="SignalP"/>
    </source>
</evidence>
<dbReference type="OrthoDB" id="335750at2"/>
<evidence type="ECO:0000256" key="3">
    <source>
        <dbReference type="ARBA" id="ARBA00009284"/>
    </source>
</evidence>
<dbReference type="InterPro" id="IPR007444">
    <property type="entry name" value="Glucan_biosyn_MdoG_C"/>
</dbReference>
<keyword evidence="4 6" id="KW-0732">Signal</keyword>
<dbReference type="Pfam" id="PF04349">
    <property type="entry name" value="MdoG"/>
    <property type="match status" value="1"/>
</dbReference>
<sequence length="533" mass="59826">MSLLSKAKSSLQWKKLTSISLLLPGLAVVSMMPLTANAAAAKAVATPEVQYAVSGKFNRNTVADLARKLSKKPYKDPDVTLPASLQGLSYDEYRDIRFNPASSIWADEALPFQMQLFHRGFYFKETVEIAIVEEGESRHLKYSPDLFTTGEVMQQPLPTEDVGFAGFRLHNALNRPDYFDEMAVFQGASYFRSLGKNQAYGLSSRGLALKTADPEGEQFPTFRAFWIEKPAKDSSSIVVYALLDSPSTTGAYRFTLRPGKNTVMDIEATLFPREDLNKVGLGTGTSMFMFSSYERAKVDDFRPRVHDSDGLLMLNGRGERLWRPLGNPAKLQISAFMDNGPLGFGLLQRNRDFNNFQDLEARYERRPSLWVEPVGNWGRGAVVLVEIPTESEIHDNIVAYWSPKDTIPAGSEYHYAYRLVWGTAPVAGQGEAVVDATRSGRAGITGPTPKRLFVIDYRFPNPLQDIEIQKPTAKVKNSTGDIKNIVVNENTLNGGYRVTFELDPMDEKLIELRMDLEFTDGRKAESWMYQWTK</sequence>
<reference evidence="9" key="1">
    <citation type="submission" date="2016-10" db="EMBL/GenBank/DDBJ databases">
        <authorList>
            <person name="Varghese N."/>
            <person name="Submissions S."/>
        </authorList>
    </citation>
    <scope>NUCLEOTIDE SEQUENCE [LARGE SCALE GENOMIC DNA]</scope>
    <source>
        <strain evidence="9">CGMCC 1.10971</strain>
    </source>
</reference>
<dbReference type="InterPro" id="IPR014718">
    <property type="entry name" value="GH-type_carb-bd"/>
</dbReference>
<feature type="chain" id="PRO_5011595086" evidence="6">
    <location>
        <begin position="39"/>
        <end position="533"/>
    </location>
</feature>
<dbReference type="GO" id="GO:0003824">
    <property type="term" value="F:catalytic activity"/>
    <property type="evidence" value="ECO:0007669"/>
    <property type="project" value="InterPro"/>
</dbReference>
<protein>
    <submittedName>
        <fullName evidence="8">Glucans biosynthesis protein</fullName>
    </submittedName>
</protein>
<dbReference type="Proteomes" id="UP000198623">
    <property type="component" value="Unassembled WGS sequence"/>
</dbReference>
<dbReference type="Gene3D" id="2.70.98.10">
    <property type="match status" value="1"/>
</dbReference>
<comment type="similarity">
    <text evidence="3">Belongs to the OpgD/OpgG family.</text>
</comment>
<dbReference type="GO" id="GO:0051274">
    <property type="term" value="P:beta-glucan biosynthetic process"/>
    <property type="evidence" value="ECO:0007669"/>
    <property type="project" value="TreeGrafter"/>
</dbReference>
<evidence type="ECO:0000313" key="9">
    <source>
        <dbReference type="Proteomes" id="UP000198623"/>
    </source>
</evidence>
<dbReference type="Gene3D" id="2.60.40.10">
    <property type="entry name" value="Immunoglobulins"/>
    <property type="match status" value="1"/>
</dbReference>
<evidence type="ECO:0000313" key="8">
    <source>
        <dbReference type="EMBL" id="SFG22782.1"/>
    </source>
</evidence>
<evidence type="ECO:0000259" key="7">
    <source>
        <dbReference type="Pfam" id="PF04349"/>
    </source>
</evidence>
<dbReference type="InterPro" id="IPR013783">
    <property type="entry name" value="Ig-like_fold"/>
</dbReference>
<feature type="signal peptide" evidence="6">
    <location>
        <begin position="1"/>
        <end position="38"/>
    </location>
</feature>
<dbReference type="GO" id="GO:0030246">
    <property type="term" value="F:carbohydrate binding"/>
    <property type="evidence" value="ECO:0007669"/>
    <property type="project" value="InterPro"/>
</dbReference>
<dbReference type="PIRSF" id="PIRSF006281">
    <property type="entry name" value="MdoG"/>
    <property type="match status" value="1"/>
</dbReference>
<dbReference type="FunFam" id="2.70.98.10:FF:000001">
    <property type="entry name" value="Glucans biosynthesis protein G"/>
    <property type="match status" value="1"/>
</dbReference>
<dbReference type="InterPro" id="IPR011013">
    <property type="entry name" value="Gal_mutarotase_sf_dom"/>
</dbReference>
<gene>
    <name evidence="8" type="ORF">SAMN05216175_104204</name>
</gene>